<feature type="domain" description="DUF3850" evidence="1">
    <location>
        <begin position="6"/>
        <end position="64"/>
    </location>
</feature>
<protein>
    <recommendedName>
        <fullName evidence="1">DUF3850 domain-containing protein</fullName>
    </recommendedName>
</protein>
<dbReference type="AlphaFoldDB" id="A0A2H9M462"/>
<dbReference type="EMBL" id="PEUT01000008">
    <property type="protein sequence ID" value="PIV13898.1"/>
    <property type="molecule type" value="Genomic_DNA"/>
</dbReference>
<dbReference type="InterPro" id="IPR039440">
    <property type="entry name" value="DUF3850"/>
</dbReference>
<organism evidence="2 3">
    <name type="scientific">Huberarchaeum crystalense</name>
    <dbReference type="NCBI Taxonomy" id="2014257"/>
    <lineage>
        <taxon>Archaea</taxon>
        <taxon>Candidatus Huberarchaeota</taxon>
        <taxon>Candidatus Huberarchaeia</taxon>
        <taxon>Candidatus Huberarchaeales</taxon>
        <taxon>Candidatus Huberarchaeaceae</taxon>
        <taxon>Candidatus Huberarchaeum</taxon>
    </lineage>
</organism>
<dbReference type="InterPro" id="IPR015947">
    <property type="entry name" value="PUA-like_sf"/>
</dbReference>
<dbReference type="Proteomes" id="UP000230713">
    <property type="component" value="Unassembled WGS sequence"/>
</dbReference>
<proteinExistence type="predicted"/>
<gene>
    <name evidence="2" type="ORF">COS45_00465</name>
</gene>
<dbReference type="SUPFAM" id="SSF88697">
    <property type="entry name" value="PUA domain-like"/>
    <property type="match status" value="1"/>
</dbReference>
<comment type="caution">
    <text evidence="2">The sequence shown here is derived from an EMBL/GenBank/DDBJ whole genome shotgun (WGS) entry which is preliminary data.</text>
</comment>
<evidence type="ECO:0000313" key="2">
    <source>
        <dbReference type="EMBL" id="PIV13898.1"/>
    </source>
</evidence>
<evidence type="ECO:0000313" key="3">
    <source>
        <dbReference type="Proteomes" id="UP000230713"/>
    </source>
</evidence>
<evidence type="ECO:0000259" key="1">
    <source>
        <dbReference type="Pfam" id="PF12961"/>
    </source>
</evidence>
<dbReference type="Pfam" id="PF12961">
    <property type="entry name" value="DUF3850"/>
    <property type="match status" value="1"/>
</dbReference>
<dbReference type="Gene3D" id="2.30.130.30">
    <property type="entry name" value="Hypothetical protein"/>
    <property type="match status" value="1"/>
</dbReference>
<sequence>MKIEKKAWPEYFQKIIGGVKTYELRLADFECKPKDVLVLKEWDPKTKEYTGRVIEKTVIYVDKTKGHIFWPKKDIEKYGFQIISFK</sequence>
<reference evidence="3" key="1">
    <citation type="submission" date="2017-09" db="EMBL/GenBank/DDBJ databases">
        <title>Depth-based differentiation of microbial function through sediment-hosted aquifers and enrichment of novel symbionts in the deep terrestrial subsurface.</title>
        <authorList>
            <person name="Probst A.J."/>
            <person name="Ladd B."/>
            <person name="Jarett J.K."/>
            <person name="Geller-Mcgrath D.E."/>
            <person name="Sieber C.M.K."/>
            <person name="Emerson J.B."/>
            <person name="Anantharaman K."/>
            <person name="Thomas B.C."/>
            <person name="Malmstrom R."/>
            <person name="Stieglmeier M."/>
            <person name="Klingl A."/>
            <person name="Woyke T."/>
            <person name="Ryan C.M."/>
            <person name="Banfield J.F."/>
        </authorList>
    </citation>
    <scope>NUCLEOTIDE SEQUENCE [LARGE SCALE GENOMIC DNA]</scope>
</reference>
<name>A0A2H9M462_HUBC1</name>
<accession>A0A2H9M462</accession>